<dbReference type="InterPro" id="IPR013087">
    <property type="entry name" value="Znf_C2H2_type"/>
</dbReference>
<dbReference type="SMART" id="SM00595">
    <property type="entry name" value="MADF"/>
    <property type="match status" value="1"/>
</dbReference>
<dbReference type="Gene3D" id="3.30.160.60">
    <property type="entry name" value="Classic Zinc Finger"/>
    <property type="match status" value="2"/>
</dbReference>
<dbReference type="PROSITE" id="PS00028">
    <property type="entry name" value="ZINC_FINGER_C2H2_1"/>
    <property type="match status" value="3"/>
</dbReference>
<evidence type="ECO:0000256" key="2">
    <source>
        <dbReference type="SAM" id="MobiDB-lite"/>
    </source>
</evidence>
<keyword evidence="6" id="KW-1185">Reference proteome</keyword>
<dbReference type="PANTHER" id="PTHR33936:SF24">
    <property type="entry name" value="C2H2-TYPE DOMAIN-CONTAINING PROTEIN"/>
    <property type="match status" value="1"/>
</dbReference>
<dbReference type="Pfam" id="PF10545">
    <property type="entry name" value="MADF_DNA_bdg"/>
    <property type="match status" value="1"/>
</dbReference>
<dbReference type="Pfam" id="PF00096">
    <property type="entry name" value="zf-C2H2"/>
    <property type="match status" value="2"/>
</dbReference>
<dbReference type="PROSITE" id="PS51029">
    <property type="entry name" value="MADF"/>
    <property type="match status" value="1"/>
</dbReference>
<evidence type="ECO:0000313" key="6">
    <source>
        <dbReference type="Proteomes" id="UP001154078"/>
    </source>
</evidence>
<dbReference type="InterPro" id="IPR006578">
    <property type="entry name" value="MADF-dom"/>
</dbReference>
<protein>
    <recommendedName>
        <fullName evidence="7">MADF domain-containing protein</fullName>
    </recommendedName>
</protein>
<dbReference type="InterPro" id="IPR036236">
    <property type="entry name" value="Znf_C2H2_sf"/>
</dbReference>
<dbReference type="Proteomes" id="UP001154078">
    <property type="component" value="Chromosome 1"/>
</dbReference>
<dbReference type="EMBL" id="OV121132">
    <property type="protein sequence ID" value="CAH0547154.1"/>
    <property type="molecule type" value="Genomic_DNA"/>
</dbReference>
<feature type="domain" description="C2H2-type" evidence="3">
    <location>
        <begin position="40"/>
        <end position="64"/>
    </location>
</feature>
<gene>
    <name evidence="5" type="ORF">MELIAE_LOCUS1197</name>
</gene>
<evidence type="ECO:0000259" key="4">
    <source>
        <dbReference type="PROSITE" id="PS51029"/>
    </source>
</evidence>
<keyword evidence="1" id="KW-0862">Zinc</keyword>
<accession>A0A9P0ASC5</accession>
<dbReference type="PANTHER" id="PTHR33936">
    <property type="entry name" value="PROTEIN CBG17840"/>
    <property type="match status" value="1"/>
</dbReference>
<dbReference type="SUPFAM" id="SSF57667">
    <property type="entry name" value="beta-beta-alpha zinc fingers"/>
    <property type="match status" value="1"/>
</dbReference>
<keyword evidence="1" id="KW-0863">Zinc-finger</keyword>
<evidence type="ECO:0000259" key="3">
    <source>
        <dbReference type="PROSITE" id="PS50157"/>
    </source>
</evidence>
<dbReference type="OrthoDB" id="6159213at2759"/>
<keyword evidence="1" id="KW-0479">Metal-binding</keyword>
<evidence type="ECO:0000313" key="5">
    <source>
        <dbReference type="EMBL" id="CAH0547154.1"/>
    </source>
</evidence>
<dbReference type="InterPro" id="IPR052797">
    <property type="entry name" value="RegFact_GeneExpr_CellDeath"/>
</dbReference>
<reference evidence="5" key="1">
    <citation type="submission" date="2021-12" db="EMBL/GenBank/DDBJ databases">
        <authorList>
            <person name="King R."/>
        </authorList>
    </citation>
    <scope>NUCLEOTIDE SEQUENCE</scope>
</reference>
<proteinExistence type="predicted"/>
<dbReference type="PROSITE" id="PS50157">
    <property type="entry name" value="ZINC_FINGER_C2H2_2"/>
    <property type="match status" value="3"/>
</dbReference>
<feature type="region of interest" description="Disordered" evidence="2">
    <location>
        <begin position="337"/>
        <end position="369"/>
    </location>
</feature>
<dbReference type="GO" id="GO:0008270">
    <property type="term" value="F:zinc ion binding"/>
    <property type="evidence" value="ECO:0007669"/>
    <property type="project" value="UniProtKB-KW"/>
</dbReference>
<name>A0A9P0ASC5_BRAAE</name>
<organism evidence="5 6">
    <name type="scientific">Brassicogethes aeneus</name>
    <name type="common">Rape pollen beetle</name>
    <name type="synonym">Meligethes aeneus</name>
    <dbReference type="NCBI Taxonomy" id="1431903"/>
    <lineage>
        <taxon>Eukaryota</taxon>
        <taxon>Metazoa</taxon>
        <taxon>Ecdysozoa</taxon>
        <taxon>Arthropoda</taxon>
        <taxon>Hexapoda</taxon>
        <taxon>Insecta</taxon>
        <taxon>Pterygota</taxon>
        <taxon>Neoptera</taxon>
        <taxon>Endopterygota</taxon>
        <taxon>Coleoptera</taxon>
        <taxon>Polyphaga</taxon>
        <taxon>Cucujiformia</taxon>
        <taxon>Nitidulidae</taxon>
        <taxon>Meligethinae</taxon>
        <taxon>Brassicogethes</taxon>
    </lineage>
</organism>
<evidence type="ECO:0008006" key="7">
    <source>
        <dbReference type="Google" id="ProtNLM"/>
    </source>
</evidence>
<feature type="compositionally biased region" description="Low complexity" evidence="2">
    <location>
        <begin position="340"/>
        <end position="351"/>
    </location>
</feature>
<feature type="domain" description="C2H2-type" evidence="3">
    <location>
        <begin position="78"/>
        <end position="100"/>
    </location>
</feature>
<dbReference type="SMART" id="SM00355">
    <property type="entry name" value="ZnF_C2H2"/>
    <property type="match status" value="4"/>
</dbReference>
<evidence type="ECO:0000256" key="1">
    <source>
        <dbReference type="PROSITE-ProRule" id="PRU00042"/>
    </source>
</evidence>
<sequence>MPNCNLCDKTFARSSSLKLHVKNKHPNDFENMYKVIEKGIMCRFCQKGFVRQYTLKVHIKRFHSEFFNEVYPEVAYKFNCPHCNNHFNHLRSYKYHLKTHEPNTLSRQKMLKCALCKIFFSNNMIKNHFKMVHDVTIEFDEINFSSVAEFNEWKNHVEVEFSTQYRKQYTKSSKHHVLTSYICSRSGMYAPRGQGKRHIKLQGTKKINAYCPSSISLKINTEGFCNVKFVKTHVGHKSELAHMTLTKKEKEEIRDQMWQEIYREFGENAGFSVEFLSKKWRTLRDTYVRIKGEYTPSGAAASKKRKWEYFEYMTFLNDTIKYQATLSNVILSPNTLGTESPSITSSPITSPNDLPNQQGRKGKNLKDKERKNVEHAILDALNKVNAPIEVTNPSPHSKINPICDRISQLLEQMPQGPRTRLEIKLLQVAYENSKDYLS</sequence>
<feature type="domain" description="C2H2-type" evidence="3">
    <location>
        <begin position="2"/>
        <end position="30"/>
    </location>
</feature>
<dbReference type="AlphaFoldDB" id="A0A9P0ASC5"/>
<feature type="domain" description="MADF" evidence="4">
    <location>
        <begin position="228"/>
        <end position="321"/>
    </location>
</feature>